<dbReference type="Proteomes" id="UP000249915">
    <property type="component" value="Unassembled WGS sequence"/>
</dbReference>
<dbReference type="AlphaFoldDB" id="A0A2V4AYW1"/>
<sequence length="62" mass="7106">MAVTSTERCLSERPDVTHVWPRNRFALAPSLSLPCTGDVRRRAEAVPHQHTQIYPRGYMMVL</sequence>
<protein>
    <submittedName>
        <fullName evidence="1">Uncharacterized protein</fullName>
    </submittedName>
</protein>
<comment type="caution">
    <text evidence="1">The sequence shown here is derived from an EMBL/GenBank/DDBJ whole genome shotgun (WGS) entry which is preliminary data.</text>
</comment>
<organism evidence="1 2">
    <name type="scientific">Prauserella muralis</name>
    <dbReference type="NCBI Taxonomy" id="588067"/>
    <lineage>
        <taxon>Bacteria</taxon>
        <taxon>Bacillati</taxon>
        <taxon>Actinomycetota</taxon>
        <taxon>Actinomycetes</taxon>
        <taxon>Pseudonocardiales</taxon>
        <taxon>Pseudonocardiaceae</taxon>
        <taxon>Prauserella</taxon>
    </lineage>
</organism>
<dbReference type="EMBL" id="MASW01000002">
    <property type="protein sequence ID" value="PXY26893.1"/>
    <property type="molecule type" value="Genomic_DNA"/>
</dbReference>
<gene>
    <name evidence="1" type="ORF">BAY60_10310</name>
</gene>
<evidence type="ECO:0000313" key="1">
    <source>
        <dbReference type="EMBL" id="PXY26893.1"/>
    </source>
</evidence>
<evidence type="ECO:0000313" key="2">
    <source>
        <dbReference type="Proteomes" id="UP000249915"/>
    </source>
</evidence>
<reference evidence="1 2" key="1">
    <citation type="submission" date="2016-07" db="EMBL/GenBank/DDBJ databases">
        <title>Draft genome sequence of Prauserella muralis DSM 45305, isolated from a mould-covered wall in an indoor environment.</title>
        <authorList>
            <person name="Ruckert C."/>
            <person name="Albersmeier A."/>
            <person name="Jiang C.-L."/>
            <person name="Jiang Y."/>
            <person name="Kalinowski J."/>
            <person name="Schneider O."/>
            <person name="Winkler A."/>
            <person name="Zotchev S.B."/>
        </authorList>
    </citation>
    <scope>NUCLEOTIDE SEQUENCE [LARGE SCALE GENOMIC DNA]</scope>
    <source>
        <strain evidence="1 2">DSM 45305</strain>
    </source>
</reference>
<name>A0A2V4AYW1_9PSEU</name>
<proteinExistence type="predicted"/>
<accession>A0A2V4AYW1</accession>
<keyword evidence="2" id="KW-1185">Reference proteome</keyword>